<sequence length="256" mass="29807">MKQHHRTVWLSDIHLGCKDCKADLLLDFLKYNTMDTLYLVGDIVDFWALKRQFMWPESHNRLLHALYQKSLDGTHVVYLPGNHDEIIKPYANMLFGKIEIKKRLVHTTAQGKQLLVLHGDDFDGEVCLGKWQAWLGDKLYDVLLWLNRNLDHYRRMRGFHYWSLAAYIKKRIKKANEAIARYRDATLKEVARNNLDGVVCGHIHHPEIVEQNGLLYCNDGDWIESCSALTENAHGELNLCYWTTMQPKLTVVSMAS</sequence>
<evidence type="ECO:0000313" key="7">
    <source>
        <dbReference type="EMBL" id="REL31465.1"/>
    </source>
</evidence>
<dbReference type="Gene3D" id="3.60.21.10">
    <property type="match status" value="1"/>
</dbReference>
<evidence type="ECO:0000313" key="8">
    <source>
        <dbReference type="Proteomes" id="UP000256899"/>
    </source>
</evidence>
<keyword evidence="5" id="KW-0464">Manganese</keyword>
<keyword evidence="2" id="KW-0997">Cell inner membrane</keyword>
<evidence type="ECO:0000256" key="1">
    <source>
        <dbReference type="ARBA" id="ARBA00022475"/>
    </source>
</evidence>
<dbReference type="EMBL" id="QUOT01000001">
    <property type="protein sequence ID" value="REL31465.1"/>
    <property type="molecule type" value="Genomic_DNA"/>
</dbReference>
<accession>A0A3E0U5L0</accession>
<organism evidence="7 8">
    <name type="scientific">Thalassotalea euphylliae</name>
    <dbReference type="NCBI Taxonomy" id="1655234"/>
    <lineage>
        <taxon>Bacteria</taxon>
        <taxon>Pseudomonadati</taxon>
        <taxon>Pseudomonadota</taxon>
        <taxon>Gammaproteobacteria</taxon>
        <taxon>Alteromonadales</taxon>
        <taxon>Colwelliaceae</taxon>
        <taxon>Thalassotalea</taxon>
    </lineage>
</organism>
<evidence type="ECO:0000259" key="6">
    <source>
        <dbReference type="Pfam" id="PF00149"/>
    </source>
</evidence>
<dbReference type="GO" id="GO:0046872">
    <property type="term" value="F:metal ion binding"/>
    <property type="evidence" value="ECO:0007669"/>
    <property type="project" value="UniProtKB-KW"/>
</dbReference>
<gene>
    <name evidence="7" type="ORF">DXX94_12485</name>
</gene>
<keyword evidence="3" id="KW-0479">Metal-binding</keyword>
<dbReference type="AlphaFoldDB" id="A0A3E0U5L0"/>
<dbReference type="PANTHER" id="PTHR34990">
    <property type="entry name" value="UDP-2,3-DIACYLGLUCOSAMINE HYDROLASE-RELATED"/>
    <property type="match status" value="1"/>
</dbReference>
<keyword evidence="8" id="KW-1185">Reference proteome</keyword>
<dbReference type="RefSeq" id="WP_116016319.1">
    <property type="nucleotide sequence ID" value="NZ_QUOT01000001.1"/>
</dbReference>
<evidence type="ECO:0000256" key="5">
    <source>
        <dbReference type="ARBA" id="ARBA00023211"/>
    </source>
</evidence>
<dbReference type="CDD" id="cd07398">
    <property type="entry name" value="MPP_YbbF-LpxH"/>
    <property type="match status" value="1"/>
</dbReference>
<dbReference type="GO" id="GO:0016020">
    <property type="term" value="C:membrane"/>
    <property type="evidence" value="ECO:0007669"/>
    <property type="project" value="GOC"/>
</dbReference>
<evidence type="ECO:0000256" key="3">
    <source>
        <dbReference type="ARBA" id="ARBA00022723"/>
    </source>
</evidence>
<feature type="domain" description="Calcineurin-like phosphoesterase" evidence="6">
    <location>
        <begin position="6"/>
        <end position="206"/>
    </location>
</feature>
<dbReference type="InterPro" id="IPR029052">
    <property type="entry name" value="Metallo-depent_PP-like"/>
</dbReference>
<dbReference type="PANTHER" id="PTHR34990:SF2">
    <property type="entry name" value="BLL8164 PROTEIN"/>
    <property type="match status" value="1"/>
</dbReference>
<name>A0A3E0U5L0_9GAMM</name>
<evidence type="ECO:0000256" key="4">
    <source>
        <dbReference type="ARBA" id="ARBA00023136"/>
    </source>
</evidence>
<keyword evidence="4" id="KW-0472">Membrane</keyword>
<dbReference type="Proteomes" id="UP000256899">
    <property type="component" value="Unassembled WGS sequence"/>
</dbReference>
<dbReference type="GO" id="GO:0009245">
    <property type="term" value="P:lipid A biosynthetic process"/>
    <property type="evidence" value="ECO:0007669"/>
    <property type="project" value="TreeGrafter"/>
</dbReference>
<keyword evidence="1" id="KW-1003">Cell membrane</keyword>
<comment type="caution">
    <text evidence="7">The sequence shown here is derived from an EMBL/GenBank/DDBJ whole genome shotgun (WGS) entry which is preliminary data.</text>
</comment>
<proteinExistence type="predicted"/>
<dbReference type="InterPro" id="IPR043461">
    <property type="entry name" value="LpxH-like"/>
</dbReference>
<dbReference type="GO" id="GO:0008758">
    <property type="term" value="F:UDP-2,3-diacylglucosamine hydrolase activity"/>
    <property type="evidence" value="ECO:0007669"/>
    <property type="project" value="TreeGrafter"/>
</dbReference>
<dbReference type="Pfam" id="PF00149">
    <property type="entry name" value="Metallophos"/>
    <property type="match status" value="1"/>
</dbReference>
<dbReference type="SUPFAM" id="SSF56300">
    <property type="entry name" value="Metallo-dependent phosphatases"/>
    <property type="match status" value="1"/>
</dbReference>
<dbReference type="InterPro" id="IPR004843">
    <property type="entry name" value="Calcineurin-like_PHP"/>
</dbReference>
<reference evidence="8" key="1">
    <citation type="submission" date="2018-08" db="EMBL/GenBank/DDBJ databases">
        <title>Thalassotalea euphylliae genome.</title>
        <authorList>
            <person name="Summers S."/>
            <person name="Rice S.A."/>
            <person name="Freckelton M.L."/>
            <person name="Nedved B.T."/>
            <person name="Hadfield M.G."/>
        </authorList>
    </citation>
    <scope>NUCLEOTIDE SEQUENCE [LARGE SCALE GENOMIC DNA]</scope>
    <source>
        <strain evidence="8">H3</strain>
    </source>
</reference>
<protein>
    <submittedName>
        <fullName evidence="7">UDP-2,3-diacylglucosamine diphosphatase</fullName>
    </submittedName>
</protein>
<evidence type="ECO:0000256" key="2">
    <source>
        <dbReference type="ARBA" id="ARBA00022519"/>
    </source>
</evidence>